<keyword evidence="5" id="KW-0472">Membrane</keyword>
<keyword evidence="3" id="KW-0812">Transmembrane</keyword>
<dbReference type="InterPro" id="IPR007156">
    <property type="entry name" value="MamQ_LemA"/>
</dbReference>
<dbReference type="EMBL" id="JAENIL010000036">
    <property type="protein sequence ID" value="MBK1878821.1"/>
    <property type="molecule type" value="Genomic_DNA"/>
</dbReference>
<evidence type="ECO:0000256" key="3">
    <source>
        <dbReference type="ARBA" id="ARBA00022692"/>
    </source>
</evidence>
<keyword evidence="6" id="KW-0175">Coiled coil</keyword>
<evidence type="ECO:0000256" key="5">
    <source>
        <dbReference type="ARBA" id="ARBA00023136"/>
    </source>
</evidence>
<dbReference type="PANTHER" id="PTHR34478">
    <property type="entry name" value="PROTEIN LEMA"/>
    <property type="match status" value="1"/>
</dbReference>
<keyword evidence="8" id="KW-1185">Reference proteome</keyword>
<reference evidence="7" key="1">
    <citation type="submission" date="2021-01" db="EMBL/GenBank/DDBJ databases">
        <title>Modified the classification status of verrucomicrobia.</title>
        <authorList>
            <person name="Feng X."/>
        </authorList>
    </citation>
    <scope>NUCLEOTIDE SEQUENCE</scope>
    <source>
        <strain evidence="7">KCTC 13126</strain>
    </source>
</reference>
<dbReference type="GO" id="GO:0016020">
    <property type="term" value="C:membrane"/>
    <property type="evidence" value="ECO:0007669"/>
    <property type="project" value="UniProtKB-SubCell"/>
</dbReference>
<sequence length="186" mass="20598">MSIAFIVIVVLILLVLVVMYNGLVGKKNQVENAFAGMDTMLKKRYDLIPNLVATVKQYASHEEGTLTKVTELRAKAIGGGLSADERIDLDNQISKAMGGIMVAVENYPELKANENFLQLQRSLNEVEEQISASRRAYNASVTSYNNAIEMFPSNMMANAMNYKRKAVFEIPEVERANVDVGKLFGS</sequence>
<evidence type="ECO:0000256" key="2">
    <source>
        <dbReference type="ARBA" id="ARBA00008854"/>
    </source>
</evidence>
<evidence type="ECO:0000256" key="4">
    <source>
        <dbReference type="ARBA" id="ARBA00022989"/>
    </source>
</evidence>
<dbReference type="Gene3D" id="1.20.1440.20">
    <property type="entry name" value="LemA-like domain"/>
    <property type="match status" value="1"/>
</dbReference>
<feature type="coiled-coil region" evidence="6">
    <location>
        <begin position="109"/>
        <end position="136"/>
    </location>
</feature>
<evidence type="ECO:0000313" key="7">
    <source>
        <dbReference type="EMBL" id="MBK1878821.1"/>
    </source>
</evidence>
<organism evidence="7 8">
    <name type="scientific">Pelagicoccus mobilis</name>
    <dbReference type="NCBI Taxonomy" id="415221"/>
    <lineage>
        <taxon>Bacteria</taxon>
        <taxon>Pseudomonadati</taxon>
        <taxon>Verrucomicrobiota</taxon>
        <taxon>Opitutia</taxon>
        <taxon>Puniceicoccales</taxon>
        <taxon>Pelagicoccaceae</taxon>
        <taxon>Pelagicoccus</taxon>
    </lineage>
</organism>
<evidence type="ECO:0000256" key="1">
    <source>
        <dbReference type="ARBA" id="ARBA00004167"/>
    </source>
</evidence>
<dbReference type="RefSeq" id="WP_200357035.1">
    <property type="nucleotide sequence ID" value="NZ_JAENIL010000036.1"/>
</dbReference>
<evidence type="ECO:0000313" key="8">
    <source>
        <dbReference type="Proteomes" id="UP000617628"/>
    </source>
</evidence>
<comment type="similarity">
    <text evidence="2">Belongs to the LemA family.</text>
</comment>
<name>A0A934S1E5_9BACT</name>
<keyword evidence="4" id="KW-1133">Transmembrane helix</keyword>
<dbReference type="PANTHER" id="PTHR34478:SF1">
    <property type="entry name" value="PROTEIN LEMA"/>
    <property type="match status" value="1"/>
</dbReference>
<dbReference type="Pfam" id="PF04011">
    <property type="entry name" value="LemA"/>
    <property type="match status" value="1"/>
</dbReference>
<evidence type="ECO:0000256" key="6">
    <source>
        <dbReference type="SAM" id="Coils"/>
    </source>
</evidence>
<accession>A0A934S1E5</accession>
<dbReference type="InterPro" id="IPR023353">
    <property type="entry name" value="LemA-like_dom_sf"/>
</dbReference>
<dbReference type="SUPFAM" id="SSF140478">
    <property type="entry name" value="LemA-like"/>
    <property type="match status" value="1"/>
</dbReference>
<comment type="subcellular location">
    <subcellularLocation>
        <location evidence="1">Membrane</location>
        <topology evidence="1">Single-pass membrane protein</topology>
    </subcellularLocation>
</comment>
<protein>
    <submittedName>
        <fullName evidence="7">LemA family protein</fullName>
    </submittedName>
</protein>
<proteinExistence type="inferred from homology"/>
<dbReference type="AlphaFoldDB" id="A0A934S1E5"/>
<dbReference type="Proteomes" id="UP000617628">
    <property type="component" value="Unassembled WGS sequence"/>
</dbReference>
<gene>
    <name evidence="7" type="ORF">JIN87_18205</name>
</gene>
<comment type="caution">
    <text evidence="7">The sequence shown here is derived from an EMBL/GenBank/DDBJ whole genome shotgun (WGS) entry which is preliminary data.</text>
</comment>